<dbReference type="GO" id="GO:0006529">
    <property type="term" value="P:asparagine biosynthetic process"/>
    <property type="evidence" value="ECO:0007669"/>
    <property type="project" value="UniProtKB-KW"/>
</dbReference>
<evidence type="ECO:0000256" key="3">
    <source>
        <dbReference type="ARBA" id="ARBA00022605"/>
    </source>
</evidence>
<dbReference type="GO" id="GO:0005524">
    <property type="term" value="F:ATP binding"/>
    <property type="evidence" value="ECO:0007669"/>
    <property type="project" value="UniProtKB-KW"/>
</dbReference>
<dbReference type="EC" id="6.3.1.1" evidence="8"/>
<dbReference type="GO" id="GO:0005829">
    <property type="term" value="C:cytosol"/>
    <property type="evidence" value="ECO:0007669"/>
    <property type="project" value="TreeGrafter"/>
</dbReference>
<dbReference type="PANTHER" id="PTHR30073:SF5">
    <property type="entry name" value="ASPARTATE--AMMONIA LIGASE"/>
    <property type="match status" value="1"/>
</dbReference>
<evidence type="ECO:0000259" key="7">
    <source>
        <dbReference type="PROSITE" id="PS50862"/>
    </source>
</evidence>
<evidence type="ECO:0000256" key="5">
    <source>
        <dbReference type="ARBA" id="ARBA00022840"/>
    </source>
</evidence>
<dbReference type="AlphaFoldDB" id="U5KMI4"/>
<protein>
    <submittedName>
        <fullName evidence="8">Aspartate-ammonia ligase</fullName>
        <ecNumber evidence="8">6.3.1.1</ecNumber>
    </submittedName>
</protein>
<dbReference type="GO" id="GO:0004071">
    <property type="term" value="F:aspartate-ammonia ligase activity"/>
    <property type="evidence" value="ECO:0007669"/>
    <property type="project" value="UniProtKB-EC"/>
</dbReference>
<keyword evidence="2 8" id="KW-0436">Ligase</keyword>
<name>U5KMI4_9TRYP</name>
<evidence type="ECO:0000313" key="8">
    <source>
        <dbReference type="EMBL" id="AGT02758.1"/>
    </source>
</evidence>
<dbReference type="Pfam" id="PF03590">
    <property type="entry name" value="AsnA"/>
    <property type="match status" value="1"/>
</dbReference>
<dbReference type="InterPro" id="IPR045864">
    <property type="entry name" value="aa-tRNA-synth_II/BPL/LPL"/>
</dbReference>
<dbReference type="Gene3D" id="3.30.930.10">
    <property type="entry name" value="Bira Bifunctional Protein, Domain 2"/>
    <property type="match status" value="1"/>
</dbReference>
<keyword evidence="1" id="KW-0963">Cytoplasm</keyword>
<keyword evidence="4" id="KW-0547">Nucleotide-binding</keyword>
<dbReference type="InterPro" id="IPR006195">
    <property type="entry name" value="aa-tRNA-synth_II"/>
</dbReference>
<dbReference type="PROSITE" id="PS50862">
    <property type="entry name" value="AA_TRNA_LIGASE_II"/>
    <property type="match status" value="1"/>
</dbReference>
<evidence type="ECO:0000256" key="6">
    <source>
        <dbReference type="ARBA" id="ARBA00022888"/>
    </source>
</evidence>
<dbReference type="EMBL" id="KC584030">
    <property type="protein sequence ID" value="AGT02758.1"/>
    <property type="molecule type" value="Genomic_DNA"/>
</dbReference>
<reference evidence="8" key="1">
    <citation type="submission" date="2013-02" db="EMBL/GenBank/DDBJ databases">
        <title>Genomic Cooperation Between Trypanosomatids and Their Bacterial Endosymbionts in the Synthesis of Essential Amino Acids Heavily Influenced by Multiple Lateral Gene Transfer Events.</title>
        <authorList>
            <person name="Alves J.M.P."/>
            <person name="Klein C."/>
            <person name="Maia da Silva F."/>
            <person name="Costa Martins A.G."/>
            <person name="Serrano M.G."/>
            <person name="Buck G.A."/>
            <person name="Vasconcelos A.T.R."/>
            <person name="France-Sagot M."/>
            <person name="Teixeira M.M.G."/>
            <person name="Motta M.C.M."/>
            <person name="Camargo E.P."/>
        </authorList>
    </citation>
    <scope>NUCLEOTIDE SEQUENCE</scope>
</reference>
<dbReference type="NCBIfam" id="TIGR00669">
    <property type="entry name" value="asnA"/>
    <property type="match status" value="1"/>
</dbReference>
<sequence>MTLPDAYIELQEQIYFTKKTFGDELSKALNLIPVECPILSRVGDGTQDNLSGFEKAVQVRIKDIPEASYEVVHSLAKWKRRTLADYKFPVGRGIYTNMRALRVEDVLDNVHSVYVDQWDWEKVMKPEERTVEYLQNTVRSIYEAIRATEKQVCEKFPSITPILPEKIAFVHSQQLLEKYPDVDPKERERAVAKQFGAVFLIGIGGKLTNGDRHDCRAPDYDDWSTPVDFSSSDVGFPTTEAPSVNSLVSLKGLNGDILVYNPVLDDVLELSSMGVRVDSDTLKRQLEITGDNDRVQYEWHQRLLSGDLPQTVGGGIGQSRLTMFLLRKKHIGEVQCSVWTKEIKSHYDVLV</sequence>
<dbReference type="InterPro" id="IPR004618">
    <property type="entry name" value="AsnA"/>
</dbReference>
<dbReference type="HAMAP" id="MF_00555">
    <property type="entry name" value="AsnA"/>
    <property type="match status" value="1"/>
</dbReference>
<dbReference type="PIRSF" id="PIRSF001555">
    <property type="entry name" value="Asp_ammon_ligase"/>
    <property type="match status" value="1"/>
</dbReference>
<organism evidence="8">
    <name type="scientific">Angomonas desouzai</name>
    <dbReference type="NCBI Taxonomy" id="59800"/>
    <lineage>
        <taxon>Eukaryota</taxon>
        <taxon>Discoba</taxon>
        <taxon>Euglenozoa</taxon>
        <taxon>Kinetoplastea</taxon>
        <taxon>Metakinetoplastina</taxon>
        <taxon>Trypanosomatida</taxon>
        <taxon>Trypanosomatidae</taxon>
        <taxon>Strigomonadinae</taxon>
        <taxon>Angomonas</taxon>
    </lineage>
</organism>
<dbReference type="PANTHER" id="PTHR30073">
    <property type="entry name" value="ASPARTATE--AMMONIA LIGASE"/>
    <property type="match status" value="1"/>
</dbReference>
<feature type="domain" description="Aminoacyl-transfer RNA synthetases class-II family profile" evidence="7">
    <location>
        <begin position="15"/>
        <end position="351"/>
    </location>
</feature>
<keyword evidence="6" id="KW-0061">Asparagine biosynthesis</keyword>
<evidence type="ECO:0000256" key="1">
    <source>
        <dbReference type="ARBA" id="ARBA00022490"/>
    </source>
</evidence>
<keyword evidence="5" id="KW-0067">ATP-binding</keyword>
<proteinExistence type="inferred from homology"/>
<evidence type="ECO:0000256" key="4">
    <source>
        <dbReference type="ARBA" id="ARBA00022741"/>
    </source>
</evidence>
<evidence type="ECO:0000256" key="2">
    <source>
        <dbReference type="ARBA" id="ARBA00022598"/>
    </source>
</evidence>
<dbReference type="SUPFAM" id="SSF55681">
    <property type="entry name" value="Class II aaRS and biotin synthetases"/>
    <property type="match status" value="1"/>
</dbReference>
<keyword evidence="3" id="KW-0028">Amino-acid biosynthesis</keyword>
<accession>U5KMI4</accession>